<comment type="caution">
    <text evidence="8">The sequence shown here is derived from an EMBL/GenBank/DDBJ whole genome shotgun (WGS) entry which is preliminary data.</text>
</comment>
<evidence type="ECO:0000313" key="9">
    <source>
        <dbReference type="Proteomes" id="UP000626210"/>
    </source>
</evidence>
<dbReference type="Pfam" id="PF01891">
    <property type="entry name" value="CbiM"/>
    <property type="match status" value="1"/>
</dbReference>
<feature type="transmembrane region" description="Helical" evidence="7">
    <location>
        <begin position="77"/>
        <end position="106"/>
    </location>
</feature>
<accession>A0ABQ3GGI0</accession>
<evidence type="ECO:0000256" key="3">
    <source>
        <dbReference type="ARBA" id="ARBA00022475"/>
    </source>
</evidence>
<dbReference type="Gene3D" id="1.10.1760.20">
    <property type="match status" value="1"/>
</dbReference>
<keyword evidence="6 7" id="KW-0472">Membrane</keyword>
<evidence type="ECO:0000313" key="8">
    <source>
        <dbReference type="EMBL" id="GHD03833.1"/>
    </source>
</evidence>
<feature type="transmembrane region" description="Helical" evidence="7">
    <location>
        <begin position="184"/>
        <end position="209"/>
    </location>
</feature>
<evidence type="ECO:0000256" key="1">
    <source>
        <dbReference type="ARBA" id="ARBA00004651"/>
    </source>
</evidence>
<evidence type="ECO:0000256" key="4">
    <source>
        <dbReference type="ARBA" id="ARBA00022692"/>
    </source>
</evidence>
<evidence type="ECO:0000256" key="6">
    <source>
        <dbReference type="ARBA" id="ARBA00023136"/>
    </source>
</evidence>
<keyword evidence="4 7" id="KW-0812">Transmembrane</keyword>
<keyword evidence="3" id="KW-1003">Cell membrane</keyword>
<protein>
    <submittedName>
        <fullName evidence="8">Cobalt transporter</fullName>
    </submittedName>
</protein>
<evidence type="ECO:0000256" key="5">
    <source>
        <dbReference type="ARBA" id="ARBA00022989"/>
    </source>
</evidence>
<dbReference type="EMBL" id="BMYK01000046">
    <property type="protein sequence ID" value="GHD03833.1"/>
    <property type="molecule type" value="Genomic_DNA"/>
</dbReference>
<reference evidence="9" key="1">
    <citation type="journal article" date="2019" name="Int. J. Syst. Evol. Microbiol.">
        <title>The Global Catalogue of Microorganisms (GCM) 10K type strain sequencing project: providing services to taxonomists for standard genome sequencing and annotation.</title>
        <authorList>
            <consortium name="The Broad Institute Genomics Platform"/>
            <consortium name="The Broad Institute Genome Sequencing Center for Infectious Disease"/>
            <person name="Wu L."/>
            <person name="Ma J."/>
        </authorList>
    </citation>
    <scope>NUCLEOTIDE SEQUENCE [LARGE SCALE GENOMIC DNA]</scope>
    <source>
        <strain evidence="9">KCTC 23314</strain>
    </source>
</reference>
<feature type="transmembrane region" description="Helical" evidence="7">
    <location>
        <begin position="112"/>
        <end position="130"/>
    </location>
</feature>
<dbReference type="RefSeq" id="WP_189690940.1">
    <property type="nucleotide sequence ID" value="NZ_BMYK01000046.1"/>
</dbReference>
<comment type="subcellular location">
    <subcellularLocation>
        <location evidence="1">Cell membrane</location>
        <topology evidence="1">Multi-pass membrane protein</topology>
    </subcellularLocation>
</comment>
<feature type="transmembrane region" description="Helical" evidence="7">
    <location>
        <begin position="43"/>
        <end position="65"/>
    </location>
</feature>
<feature type="transmembrane region" description="Helical" evidence="7">
    <location>
        <begin position="151"/>
        <end position="172"/>
    </location>
</feature>
<keyword evidence="2" id="KW-0813">Transport</keyword>
<dbReference type="InterPro" id="IPR002751">
    <property type="entry name" value="CbiM/NikMN"/>
</dbReference>
<proteinExistence type="predicted"/>
<sequence length="228" mass="24169">MHIEPGVVDGAKIFLSHATAVAAFGLAGWMARQDARADAARGGWPALAARSLLTTLAVFCFFELFPHAPVGVSEVHLILGSTLLLLFGAGATAIGLAAGLLAQGLFFAPADLPQYGMNVTTLLVPLYAIHRLAQRIIPARTAYVDIRYRQAFALSLTYQGGIVLWVAFWALYGHGMGADTLAEVGRFGAAYLSVVLLEPLVDLAVLWGAKTLAGLTRGRLFTARLHAA</sequence>
<name>A0ABQ3GGI0_9BURK</name>
<organism evidence="8 9">
    <name type="scientific">Pseudorhodoferax aquiterrae</name>
    <dbReference type="NCBI Taxonomy" id="747304"/>
    <lineage>
        <taxon>Bacteria</taxon>
        <taxon>Pseudomonadati</taxon>
        <taxon>Pseudomonadota</taxon>
        <taxon>Betaproteobacteria</taxon>
        <taxon>Burkholderiales</taxon>
        <taxon>Comamonadaceae</taxon>
    </lineage>
</organism>
<evidence type="ECO:0000256" key="7">
    <source>
        <dbReference type="SAM" id="Phobius"/>
    </source>
</evidence>
<gene>
    <name evidence="8" type="ORF">GCM10007320_64300</name>
</gene>
<feature type="transmembrane region" description="Helical" evidence="7">
    <location>
        <begin position="12"/>
        <end position="31"/>
    </location>
</feature>
<evidence type="ECO:0000256" key="2">
    <source>
        <dbReference type="ARBA" id="ARBA00022448"/>
    </source>
</evidence>
<keyword evidence="5 7" id="KW-1133">Transmembrane helix</keyword>
<dbReference type="Proteomes" id="UP000626210">
    <property type="component" value="Unassembled WGS sequence"/>
</dbReference>
<keyword evidence="9" id="KW-1185">Reference proteome</keyword>